<dbReference type="PANTHER" id="PTHR43309">
    <property type="entry name" value="5-OXOPROLINASE SUBUNIT C"/>
    <property type="match status" value="1"/>
</dbReference>
<keyword evidence="6" id="KW-1185">Reference proteome</keyword>
<dbReference type="Proteomes" id="UP000595074">
    <property type="component" value="Chromosome"/>
</dbReference>
<keyword evidence="5" id="KW-0808">Transferase</keyword>
<dbReference type="PANTHER" id="PTHR43309:SF4">
    <property type="entry name" value="CARBOXYLTRANSFERASE DOMAIN-CONTAINING PROTEIN"/>
    <property type="match status" value="1"/>
</dbReference>
<dbReference type="GO" id="GO:0005524">
    <property type="term" value="F:ATP binding"/>
    <property type="evidence" value="ECO:0007669"/>
    <property type="project" value="UniProtKB-KW"/>
</dbReference>
<dbReference type="AlphaFoldDB" id="A0A7M1S1R5"/>
<keyword evidence="2" id="KW-0378">Hydrolase</keyword>
<dbReference type="Gene3D" id="2.40.100.10">
    <property type="entry name" value="Cyclophilin-like"/>
    <property type="match status" value="1"/>
</dbReference>
<dbReference type="InterPro" id="IPR003778">
    <property type="entry name" value="CT_A_B"/>
</dbReference>
<reference evidence="5 6" key="1">
    <citation type="submission" date="2020-10" db="EMBL/GenBank/DDBJ databases">
        <title>The genome of sulfurovum sp.</title>
        <authorList>
            <person name="Xie S."/>
            <person name="Shao Z."/>
            <person name="Jiang L."/>
        </authorList>
    </citation>
    <scope>NUCLEOTIDE SEQUENCE [LARGE SCALE GENOMIC DNA]</scope>
    <source>
        <strain evidence="5 6">ST-419</strain>
    </source>
</reference>
<dbReference type="RefSeq" id="WP_197548057.1">
    <property type="nucleotide sequence ID" value="NZ_CP063164.1"/>
</dbReference>
<gene>
    <name evidence="5" type="ORF">IMZ28_07985</name>
</gene>
<dbReference type="EMBL" id="CP063164">
    <property type="protein sequence ID" value="QOR61383.1"/>
    <property type="molecule type" value="Genomic_DNA"/>
</dbReference>
<dbReference type="InterPro" id="IPR029000">
    <property type="entry name" value="Cyclophilin-like_dom_sf"/>
</dbReference>
<dbReference type="KEGG" id="sinu:IMZ28_07985"/>
<dbReference type="GO" id="GO:0016787">
    <property type="term" value="F:hydrolase activity"/>
    <property type="evidence" value="ECO:0007669"/>
    <property type="project" value="UniProtKB-KW"/>
</dbReference>
<organism evidence="5 6">
    <name type="scientific">Sulfurovum indicum</name>
    <dbReference type="NCBI Taxonomy" id="2779528"/>
    <lineage>
        <taxon>Bacteria</taxon>
        <taxon>Pseudomonadati</taxon>
        <taxon>Campylobacterota</taxon>
        <taxon>Epsilonproteobacteria</taxon>
        <taxon>Campylobacterales</taxon>
        <taxon>Sulfurovaceae</taxon>
        <taxon>Sulfurovum</taxon>
    </lineage>
</organism>
<evidence type="ECO:0000313" key="5">
    <source>
        <dbReference type="EMBL" id="QOR61383.1"/>
    </source>
</evidence>
<evidence type="ECO:0000313" key="6">
    <source>
        <dbReference type="Proteomes" id="UP000595074"/>
    </source>
</evidence>
<dbReference type="InterPro" id="IPR052708">
    <property type="entry name" value="PxpC"/>
</dbReference>
<keyword evidence="1" id="KW-0547">Nucleotide-binding</keyword>
<proteinExistence type="predicted"/>
<sequence length="295" mass="32537">MMAFEVINPGLFACIQDAGRHGFMHQGVTPSGALDMHAFRWALQLLGEEDGNAIEAMVGLKLRILQETTIAVTGADLDARVDGVPVEIWRSFPLKAGQVLSFEKRIDGMRTYIAVKGGFDLPRVKGSVACTLHEGVGAVLKKGDRLSFMPKITHQYRHLRAGAVPRYDQEITTLRLLPTYQYNDFSDKAKDIFFSSVYKVTLQSDRMGYRLQGESVEGTGREILSEAIALGSVQIPNDGQPIVLLVQRQTIGGYPKMGVVLAEDCYRLAQLGTGAKVRFETVSLDICKSKNKENI</sequence>
<feature type="domain" description="Carboxyltransferase" evidence="4">
    <location>
        <begin position="25"/>
        <end position="295"/>
    </location>
</feature>
<dbReference type="SUPFAM" id="SSF50891">
    <property type="entry name" value="Cyclophilin-like"/>
    <property type="match status" value="1"/>
</dbReference>
<accession>A0A7M1S1R5</accession>
<evidence type="ECO:0000256" key="3">
    <source>
        <dbReference type="ARBA" id="ARBA00022840"/>
    </source>
</evidence>
<evidence type="ECO:0000256" key="1">
    <source>
        <dbReference type="ARBA" id="ARBA00022741"/>
    </source>
</evidence>
<name>A0A7M1S1R5_9BACT</name>
<dbReference type="SMART" id="SM00797">
    <property type="entry name" value="AHS2"/>
    <property type="match status" value="1"/>
</dbReference>
<keyword evidence="3" id="KW-0067">ATP-binding</keyword>
<protein>
    <submittedName>
        <fullName evidence="5">Biotin-dependent carboxyltransferase</fullName>
    </submittedName>
</protein>
<dbReference type="Pfam" id="PF02626">
    <property type="entry name" value="CT_A_B"/>
    <property type="match status" value="1"/>
</dbReference>
<dbReference type="NCBIfam" id="TIGR00724">
    <property type="entry name" value="urea_amlyse_rel"/>
    <property type="match status" value="1"/>
</dbReference>
<evidence type="ECO:0000256" key="2">
    <source>
        <dbReference type="ARBA" id="ARBA00022801"/>
    </source>
</evidence>
<dbReference type="GO" id="GO:0016740">
    <property type="term" value="F:transferase activity"/>
    <property type="evidence" value="ECO:0007669"/>
    <property type="project" value="UniProtKB-KW"/>
</dbReference>
<evidence type="ECO:0000259" key="4">
    <source>
        <dbReference type="SMART" id="SM00797"/>
    </source>
</evidence>